<sequence length="131" mass="15125">MQKKERECLITFSAVILINIVLFIVFQDQLPRWYNELKNNLSKDILLIMTYSGAFIGFVYYFLSRMDVKIKFTFHVGTFLGSMSVIGLWFIQGAPVGTLIIYEFCCLFSYSLVFYGLSGIIKNNSMILVLE</sequence>
<feature type="transmembrane region" description="Helical" evidence="1">
    <location>
        <begin position="97"/>
        <end position="117"/>
    </location>
</feature>
<comment type="caution">
    <text evidence="2">The sequence shown here is derived from an EMBL/GenBank/DDBJ whole genome shotgun (WGS) entry which is preliminary data.</text>
</comment>
<organism evidence="2 3">
    <name type="scientific">Candidatus Komeilibacteria bacterium CG11_big_fil_rev_8_21_14_0_20_36_20</name>
    <dbReference type="NCBI Taxonomy" id="1974477"/>
    <lineage>
        <taxon>Bacteria</taxon>
        <taxon>Candidatus Komeiliibacteriota</taxon>
    </lineage>
</organism>
<keyword evidence="1" id="KW-0812">Transmembrane</keyword>
<accession>A0A2H0NDV0</accession>
<proteinExistence type="predicted"/>
<evidence type="ECO:0000313" key="3">
    <source>
        <dbReference type="Proteomes" id="UP000230564"/>
    </source>
</evidence>
<keyword evidence="1" id="KW-1133">Transmembrane helix</keyword>
<feature type="transmembrane region" description="Helical" evidence="1">
    <location>
        <begin position="72"/>
        <end position="91"/>
    </location>
</feature>
<gene>
    <name evidence="2" type="ORF">COV55_04365</name>
</gene>
<feature type="transmembrane region" description="Helical" evidence="1">
    <location>
        <begin position="45"/>
        <end position="63"/>
    </location>
</feature>
<protein>
    <submittedName>
        <fullName evidence="2">Uncharacterized protein</fullName>
    </submittedName>
</protein>
<evidence type="ECO:0000313" key="2">
    <source>
        <dbReference type="EMBL" id="PIR06335.1"/>
    </source>
</evidence>
<dbReference type="Proteomes" id="UP000230564">
    <property type="component" value="Unassembled WGS sequence"/>
</dbReference>
<dbReference type="AlphaFoldDB" id="A0A2H0NDV0"/>
<keyword evidence="1" id="KW-0472">Membrane</keyword>
<feature type="transmembrane region" description="Helical" evidence="1">
    <location>
        <begin position="7"/>
        <end position="25"/>
    </location>
</feature>
<name>A0A2H0NDV0_9BACT</name>
<reference evidence="2 3" key="1">
    <citation type="submission" date="2017-09" db="EMBL/GenBank/DDBJ databases">
        <title>Depth-based differentiation of microbial function through sediment-hosted aquifers and enrichment of novel symbionts in the deep terrestrial subsurface.</title>
        <authorList>
            <person name="Probst A.J."/>
            <person name="Ladd B."/>
            <person name="Jarett J.K."/>
            <person name="Geller-Mcgrath D.E."/>
            <person name="Sieber C.M."/>
            <person name="Emerson J.B."/>
            <person name="Anantharaman K."/>
            <person name="Thomas B.C."/>
            <person name="Malmstrom R."/>
            <person name="Stieglmeier M."/>
            <person name="Klingl A."/>
            <person name="Woyke T."/>
            <person name="Ryan C.M."/>
            <person name="Banfield J.F."/>
        </authorList>
    </citation>
    <scope>NUCLEOTIDE SEQUENCE [LARGE SCALE GENOMIC DNA]</scope>
    <source>
        <strain evidence="2">CG11_big_fil_rev_8_21_14_0_20_36_20</strain>
    </source>
</reference>
<evidence type="ECO:0000256" key="1">
    <source>
        <dbReference type="SAM" id="Phobius"/>
    </source>
</evidence>
<dbReference type="EMBL" id="PCWQ01000014">
    <property type="protein sequence ID" value="PIR06335.1"/>
    <property type="molecule type" value="Genomic_DNA"/>
</dbReference>